<reference evidence="2" key="1">
    <citation type="submission" date="2017-11" db="EMBL/GenBank/DDBJ databases">
        <authorList>
            <person name="Lima N.C."/>
            <person name="Parody-Merino A.M."/>
            <person name="Battley P.F."/>
            <person name="Fidler A.E."/>
            <person name="Prosdocimi F."/>
        </authorList>
    </citation>
    <scope>NUCLEOTIDE SEQUENCE [LARGE SCALE GENOMIC DNA]</scope>
</reference>
<sequence>MPRASHFDSKGLVFWRKRNGKGFASSVASKVIWSPKQISAYCMAALTLKSTTTNSDSAYTNSEFCSMKQSP</sequence>
<protein>
    <submittedName>
        <fullName evidence="1">Uncharacterized protein</fullName>
    </submittedName>
</protein>
<dbReference type="AlphaFoldDB" id="A0A2I0UFU1"/>
<accession>A0A2I0UFU1</accession>
<reference evidence="2" key="2">
    <citation type="submission" date="2017-12" db="EMBL/GenBank/DDBJ databases">
        <title>Genome sequence of the Bar-tailed Godwit (Limosa lapponica baueri).</title>
        <authorList>
            <person name="Lima N.C.B."/>
            <person name="Parody-Merino A.M."/>
            <person name="Battley P.F."/>
            <person name="Fidler A.E."/>
            <person name="Prosdocimi F."/>
        </authorList>
    </citation>
    <scope>NUCLEOTIDE SEQUENCE [LARGE SCALE GENOMIC DNA]</scope>
</reference>
<keyword evidence="2" id="KW-1185">Reference proteome</keyword>
<proteinExistence type="predicted"/>
<dbReference type="Proteomes" id="UP000233556">
    <property type="component" value="Unassembled WGS sequence"/>
</dbReference>
<organism evidence="1 2">
    <name type="scientific">Limosa lapponica baueri</name>
    <dbReference type="NCBI Taxonomy" id="1758121"/>
    <lineage>
        <taxon>Eukaryota</taxon>
        <taxon>Metazoa</taxon>
        <taxon>Chordata</taxon>
        <taxon>Craniata</taxon>
        <taxon>Vertebrata</taxon>
        <taxon>Euteleostomi</taxon>
        <taxon>Archelosauria</taxon>
        <taxon>Archosauria</taxon>
        <taxon>Dinosauria</taxon>
        <taxon>Saurischia</taxon>
        <taxon>Theropoda</taxon>
        <taxon>Coelurosauria</taxon>
        <taxon>Aves</taxon>
        <taxon>Neognathae</taxon>
        <taxon>Neoaves</taxon>
        <taxon>Charadriiformes</taxon>
        <taxon>Scolopacidae</taxon>
        <taxon>Limosa</taxon>
    </lineage>
</organism>
<evidence type="ECO:0000313" key="2">
    <source>
        <dbReference type="Proteomes" id="UP000233556"/>
    </source>
</evidence>
<name>A0A2I0UFU1_LIMLA</name>
<gene>
    <name evidence="1" type="ORF">llap_4781</name>
</gene>
<dbReference type="EMBL" id="KZ505795">
    <property type="protein sequence ID" value="PKU44912.1"/>
    <property type="molecule type" value="Genomic_DNA"/>
</dbReference>
<evidence type="ECO:0000313" key="1">
    <source>
        <dbReference type="EMBL" id="PKU44912.1"/>
    </source>
</evidence>